<accession>A2F006</accession>
<dbReference type="VEuPathDB" id="TrichDB:TVAGG3_0144620"/>
<dbReference type="Proteomes" id="UP000001542">
    <property type="component" value="Unassembled WGS sequence"/>
</dbReference>
<dbReference type="RefSeq" id="XP_001314348.1">
    <property type="nucleotide sequence ID" value="XM_001314330.1"/>
</dbReference>
<evidence type="ECO:0000313" key="1">
    <source>
        <dbReference type="EMBL" id="EAY01790.1"/>
    </source>
</evidence>
<dbReference type="InParanoid" id="A2F006"/>
<dbReference type="KEGG" id="tva:4759619"/>
<protein>
    <submittedName>
        <fullName evidence="1">Uncharacterized protein</fullName>
    </submittedName>
</protein>
<dbReference type="SMR" id="A2F006"/>
<sequence>MKQNQSQQTAQDLIDLMNHMKEKIQTEIPQLFNDFDKKATDYCQILENPPKEFYKSDDTLVEIQRNMSNFKYFTQLSFGNEFDFSTANLRKLIRNKKRFELIVFRELVDSAVALMKENNEDPQMLEEVFSLSICADIIALNTNRRRESTQFLLEVANLATSLQCKELLIRCAEYADGF</sequence>
<dbReference type="VEuPathDB" id="TrichDB:TVAG_111470"/>
<keyword evidence="2" id="KW-1185">Reference proteome</keyword>
<evidence type="ECO:0000313" key="2">
    <source>
        <dbReference type="Proteomes" id="UP000001542"/>
    </source>
</evidence>
<proteinExistence type="predicted"/>
<gene>
    <name evidence="1" type="ORF">TVAG_111470</name>
</gene>
<reference evidence="1" key="1">
    <citation type="submission" date="2006-10" db="EMBL/GenBank/DDBJ databases">
        <authorList>
            <person name="Amadeo P."/>
            <person name="Zhao Q."/>
            <person name="Wortman J."/>
            <person name="Fraser-Liggett C."/>
            <person name="Carlton J."/>
        </authorList>
    </citation>
    <scope>NUCLEOTIDE SEQUENCE</scope>
    <source>
        <strain evidence="1">G3</strain>
    </source>
</reference>
<reference evidence="1" key="2">
    <citation type="journal article" date="2007" name="Science">
        <title>Draft genome sequence of the sexually transmitted pathogen Trichomonas vaginalis.</title>
        <authorList>
            <person name="Carlton J.M."/>
            <person name="Hirt R.P."/>
            <person name="Silva J.C."/>
            <person name="Delcher A.L."/>
            <person name="Schatz M."/>
            <person name="Zhao Q."/>
            <person name="Wortman J.R."/>
            <person name="Bidwell S.L."/>
            <person name="Alsmark U.C.M."/>
            <person name="Besteiro S."/>
            <person name="Sicheritz-Ponten T."/>
            <person name="Noel C.J."/>
            <person name="Dacks J.B."/>
            <person name="Foster P.G."/>
            <person name="Simillion C."/>
            <person name="Van de Peer Y."/>
            <person name="Miranda-Saavedra D."/>
            <person name="Barton G.J."/>
            <person name="Westrop G.D."/>
            <person name="Mueller S."/>
            <person name="Dessi D."/>
            <person name="Fiori P.L."/>
            <person name="Ren Q."/>
            <person name="Paulsen I."/>
            <person name="Zhang H."/>
            <person name="Bastida-Corcuera F.D."/>
            <person name="Simoes-Barbosa A."/>
            <person name="Brown M.T."/>
            <person name="Hayes R.D."/>
            <person name="Mukherjee M."/>
            <person name="Okumura C.Y."/>
            <person name="Schneider R."/>
            <person name="Smith A.J."/>
            <person name="Vanacova S."/>
            <person name="Villalvazo M."/>
            <person name="Haas B.J."/>
            <person name="Pertea M."/>
            <person name="Feldblyum T.V."/>
            <person name="Utterback T.R."/>
            <person name="Shu C.L."/>
            <person name="Osoegawa K."/>
            <person name="de Jong P.J."/>
            <person name="Hrdy I."/>
            <person name="Horvathova L."/>
            <person name="Zubacova Z."/>
            <person name="Dolezal P."/>
            <person name="Malik S.B."/>
            <person name="Logsdon J.M. Jr."/>
            <person name="Henze K."/>
            <person name="Gupta A."/>
            <person name="Wang C.C."/>
            <person name="Dunne R.L."/>
            <person name="Upcroft J.A."/>
            <person name="Upcroft P."/>
            <person name="White O."/>
            <person name="Salzberg S.L."/>
            <person name="Tang P."/>
            <person name="Chiu C.-H."/>
            <person name="Lee Y.-S."/>
            <person name="Embley T.M."/>
            <person name="Coombs G.H."/>
            <person name="Mottram J.C."/>
            <person name="Tachezy J."/>
            <person name="Fraser-Liggett C.M."/>
            <person name="Johnson P.J."/>
        </authorList>
    </citation>
    <scope>NUCLEOTIDE SEQUENCE [LARGE SCALE GENOMIC DNA]</scope>
    <source>
        <strain evidence="1">G3</strain>
    </source>
</reference>
<dbReference type="EMBL" id="DS113557">
    <property type="protein sequence ID" value="EAY01790.1"/>
    <property type="molecule type" value="Genomic_DNA"/>
</dbReference>
<name>A2F006_TRIV3</name>
<organism evidence="1 2">
    <name type="scientific">Trichomonas vaginalis (strain ATCC PRA-98 / G3)</name>
    <dbReference type="NCBI Taxonomy" id="412133"/>
    <lineage>
        <taxon>Eukaryota</taxon>
        <taxon>Metamonada</taxon>
        <taxon>Parabasalia</taxon>
        <taxon>Trichomonadida</taxon>
        <taxon>Trichomonadidae</taxon>
        <taxon>Trichomonas</taxon>
    </lineage>
</organism>
<dbReference type="AlphaFoldDB" id="A2F006"/>